<sequence length="166" mass="18450">MNAGHNVDQEKLDEQRFLNGFREIKELKSDIGGTMGTINSVYKTLKAAGFTKADVKWAFELEEKDSGEVIETMKRRLRIAAMLGHGLARQIDLFDEDRTPLSERAYLEGMAAGRLRKEMTNPHDLSTEAGQEWQRGFNDGTSLANIDLSASLDGVSDPDFPDVEAA</sequence>
<protein>
    <submittedName>
        <fullName evidence="1">Uncharacterized protein</fullName>
    </submittedName>
</protein>
<accession>A0A7W9B142</accession>
<organism evidence="1 2">
    <name type="scientific">Brucella daejeonensis</name>
    <dbReference type="NCBI Taxonomy" id="659015"/>
    <lineage>
        <taxon>Bacteria</taxon>
        <taxon>Pseudomonadati</taxon>
        <taxon>Pseudomonadota</taxon>
        <taxon>Alphaproteobacteria</taxon>
        <taxon>Hyphomicrobiales</taxon>
        <taxon>Brucellaceae</taxon>
        <taxon>Brucella/Ochrobactrum group</taxon>
        <taxon>Brucella</taxon>
    </lineage>
</organism>
<keyword evidence="2" id="KW-1185">Reference proteome</keyword>
<dbReference type="EMBL" id="JACIJG010000027">
    <property type="protein sequence ID" value="MBB5704315.1"/>
    <property type="molecule type" value="Genomic_DNA"/>
</dbReference>
<evidence type="ECO:0000313" key="1">
    <source>
        <dbReference type="EMBL" id="MBB5704315.1"/>
    </source>
</evidence>
<dbReference type="Proteomes" id="UP000555546">
    <property type="component" value="Unassembled WGS sequence"/>
</dbReference>
<proteinExistence type="predicted"/>
<reference evidence="1 2" key="1">
    <citation type="submission" date="2020-08" db="EMBL/GenBank/DDBJ databases">
        <title>Genomic Encyclopedia of Type Strains, Phase IV (KMG-IV): sequencing the most valuable type-strain genomes for metagenomic binning, comparative biology and taxonomic classification.</title>
        <authorList>
            <person name="Goeker M."/>
        </authorList>
    </citation>
    <scope>NUCLEOTIDE SEQUENCE [LARGE SCALE GENOMIC DNA]</scope>
    <source>
        <strain evidence="1 2">DSM 26944</strain>
    </source>
</reference>
<dbReference type="AlphaFoldDB" id="A0A7W9B142"/>
<dbReference type="RefSeq" id="WP_183657556.1">
    <property type="nucleotide sequence ID" value="NZ_JACIJG010000027.1"/>
</dbReference>
<comment type="caution">
    <text evidence="1">The sequence shown here is derived from an EMBL/GenBank/DDBJ whole genome shotgun (WGS) entry which is preliminary data.</text>
</comment>
<evidence type="ECO:0000313" key="2">
    <source>
        <dbReference type="Proteomes" id="UP000555546"/>
    </source>
</evidence>
<gene>
    <name evidence="1" type="ORF">FHS76_004232</name>
</gene>
<name>A0A7W9B142_9HYPH</name>